<name>A0ABY8XKD7_9PSEU</name>
<dbReference type="InterPro" id="IPR019587">
    <property type="entry name" value="Polyketide_cyclase/dehydratase"/>
</dbReference>
<sequence>MTQQSYDVTAESAAPPAAVWALLLDPHSWPSWSRIDALEAARSAGLSPDGRDRVGAVRAFRTGNVISRERITALKPERRFAYEGVENPRMAGYEAAVELTALPGGGTRIRWHGTYSTRNGRLFQWYLRRFMRGMAAGLAEHAAARAGAVPGA</sequence>
<evidence type="ECO:0000313" key="2">
    <source>
        <dbReference type="Proteomes" id="UP001227101"/>
    </source>
</evidence>
<dbReference type="Gene3D" id="3.30.530.20">
    <property type="match status" value="1"/>
</dbReference>
<proteinExistence type="predicted"/>
<dbReference type="SUPFAM" id="SSF55961">
    <property type="entry name" value="Bet v1-like"/>
    <property type="match status" value="1"/>
</dbReference>
<dbReference type="InterPro" id="IPR023393">
    <property type="entry name" value="START-like_dom_sf"/>
</dbReference>
<dbReference type="RefSeq" id="WP_285453096.1">
    <property type="nucleotide sequence ID" value="NZ_CP127173.1"/>
</dbReference>
<organism evidence="1 2">
    <name type="scientific">Amycolatopsis nalaikhensis</name>
    <dbReference type="NCBI Taxonomy" id="715472"/>
    <lineage>
        <taxon>Bacteria</taxon>
        <taxon>Bacillati</taxon>
        <taxon>Actinomycetota</taxon>
        <taxon>Actinomycetes</taxon>
        <taxon>Pseudonocardiales</taxon>
        <taxon>Pseudonocardiaceae</taxon>
        <taxon>Amycolatopsis</taxon>
    </lineage>
</organism>
<evidence type="ECO:0000313" key="1">
    <source>
        <dbReference type="EMBL" id="WIV56035.1"/>
    </source>
</evidence>
<dbReference type="CDD" id="cd07821">
    <property type="entry name" value="PYR_PYL_RCAR_like"/>
    <property type="match status" value="1"/>
</dbReference>
<dbReference type="Proteomes" id="UP001227101">
    <property type="component" value="Chromosome"/>
</dbReference>
<protein>
    <submittedName>
        <fullName evidence="1">SRPBCC family protein</fullName>
    </submittedName>
</protein>
<keyword evidence="2" id="KW-1185">Reference proteome</keyword>
<dbReference type="Pfam" id="PF10604">
    <property type="entry name" value="Polyketide_cyc2"/>
    <property type="match status" value="1"/>
</dbReference>
<gene>
    <name evidence="1" type="ORF">QP939_45775</name>
</gene>
<dbReference type="EMBL" id="CP127173">
    <property type="protein sequence ID" value="WIV56035.1"/>
    <property type="molecule type" value="Genomic_DNA"/>
</dbReference>
<reference evidence="1 2" key="1">
    <citation type="submission" date="2023-06" db="EMBL/GenBank/DDBJ databases">
        <authorList>
            <person name="Oyuntsetseg B."/>
            <person name="Kim S.B."/>
        </authorList>
    </citation>
    <scope>NUCLEOTIDE SEQUENCE [LARGE SCALE GENOMIC DNA]</scope>
    <source>
        <strain evidence="1 2">2-2</strain>
    </source>
</reference>
<accession>A0ABY8XKD7</accession>